<proteinExistence type="predicted"/>
<name>X1NIV6_9ZZZZ</name>
<protein>
    <recommendedName>
        <fullName evidence="2">NIPSNAP domain-containing protein</fullName>
    </recommendedName>
</protein>
<dbReference type="AlphaFoldDB" id="X1NIV6"/>
<evidence type="ECO:0000313" key="1">
    <source>
        <dbReference type="EMBL" id="GAI18624.1"/>
    </source>
</evidence>
<dbReference type="EMBL" id="BARV01022191">
    <property type="protein sequence ID" value="GAI18624.1"/>
    <property type="molecule type" value="Genomic_DNA"/>
</dbReference>
<evidence type="ECO:0008006" key="2">
    <source>
        <dbReference type="Google" id="ProtNLM"/>
    </source>
</evidence>
<accession>X1NIV6</accession>
<reference evidence="1" key="1">
    <citation type="journal article" date="2014" name="Front. Microbiol.">
        <title>High frequency of phylogenetically diverse reductive dehalogenase-homologous genes in deep subseafloor sedimentary metagenomes.</title>
        <authorList>
            <person name="Kawai M."/>
            <person name="Futagami T."/>
            <person name="Toyoda A."/>
            <person name="Takaki Y."/>
            <person name="Nishi S."/>
            <person name="Hori S."/>
            <person name="Arai W."/>
            <person name="Tsubouchi T."/>
            <person name="Morono Y."/>
            <person name="Uchiyama I."/>
            <person name="Ito T."/>
            <person name="Fujiyama A."/>
            <person name="Inagaki F."/>
            <person name="Takami H."/>
        </authorList>
    </citation>
    <scope>NUCLEOTIDE SEQUENCE</scope>
    <source>
        <strain evidence="1">Expedition CK06-06</strain>
    </source>
</reference>
<organism evidence="1">
    <name type="scientific">marine sediment metagenome</name>
    <dbReference type="NCBI Taxonomy" id="412755"/>
    <lineage>
        <taxon>unclassified sequences</taxon>
        <taxon>metagenomes</taxon>
        <taxon>ecological metagenomes</taxon>
    </lineage>
</organism>
<gene>
    <name evidence="1" type="ORF">S06H3_36608</name>
</gene>
<sequence length="96" mass="10910">MKVMQRGIMKIMPGKTAEAMGLLGKYMAVVSRLVGMPREKFPMKTYRPFLGGGDSLHTIIFEVQWDSFGEMSAFFEKAMANPEIQAFMPKWEAVEQ</sequence>
<feature type="non-terminal residue" evidence="1">
    <location>
        <position position="96"/>
    </location>
</feature>
<comment type="caution">
    <text evidence="1">The sequence shown here is derived from an EMBL/GenBank/DDBJ whole genome shotgun (WGS) entry which is preliminary data.</text>
</comment>